<protein>
    <submittedName>
        <fullName evidence="2">DUF4158 domain-containing protein</fullName>
    </submittedName>
</protein>
<organism evidence="2 3">
    <name type="scientific">Microtetraspora fusca</name>
    <dbReference type="NCBI Taxonomy" id="1997"/>
    <lineage>
        <taxon>Bacteria</taxon>
        <taxon>Bacillati</taxon>
        <taxon>Actinomycetota</taxon>
        <taxon>Actinomycetes</taxon>
        <taxon>Streptosporangiales</taxon>
        <taxon>Streptosporangiaceae</taxon>
        <taxon>Microtetraspora</taxon>
    </lineage>
</organism>
<evidence type="ECO:0000313" key="3">
    <source>
        <dbReference type="Proteomes" id="UP001602119"/>
    </source>
</evidence>
<feature type="domain" description="DUF4158" evidence="1">
    <location>
        <begin position="8"/>
        <end position="131"/>
    </location>
</feature>
<keyword evidence="3" id="KW-1185">Reference proteome</keyword>
<dbReference type="RefSeq" id="WP_387347719.1">
    <property type="nucleotide sequence ID" value="NZ_JBIAXI010000041.1"/>
</dbReference>
<accession>A0ABW6VI34</accession>
<sequence length="265" mass="29386">MHASIQLELGLAVQLGTLSWLGFVPDDVASVPPTAVARLAEQLRLHPGALQGYGRRDHTRTDHLKLVVKYLGWKTTAPGSQALKELTQFLLDRAMEHDSPTLLFNLAREYLMSAHVVRPGPTVLAKMVGEARTGATALTTEPLGHLLTEEVRADLERLLIVDVGLGMTRLEWLRQGAREATASAVKTSIDKLLWLRAIDAHTVDLSALPNERRRFLATVARRSTNQALDRREERKYPILLAFVAQAAIDQLDEVVALFDQARVRA</sequence>
<dbReference type="EMBL" id="JBIAXI010000041">
    <property type="protein sequence ID" value="MFF4779024.1"/>
    <property type="molecule type" value="Genomic_DNA"/>
</dbReference>
<dbReference type="InterPro" id="IPR025296">
    <property type="entry name" value="DUF4158"/>
</dbReference>
<dbReference type="Pfam" id="PF13700">
    <property type="entry name" value="DUF4158"/>
    <property type="match status" value="1"/>
</dbReference>
<comment type="caution">
    <text evidence="2">The sequence shown here is derived from an EMBL/GenBank/DDBJ whole genome shotgun (WGS) entry which is preliminary data.</text>
</comment>
<name>A0ABW6VI34_MICFU</name>
<evidence type="ECO:0000259" key="1">
    <source>
        <dbReference type="Pfam" id="PF13700"/>
    </source>
</evidence>
<reference evidence="2 3" key="1">
    <citation type="submission" date="2024-10" db="EMBL/GenBank/DDBJ databases">
        <title>The Natural Products Discovery Center: Release of the First 8490 Sequenced Strains for Exploring Actinobacteria Biosynthetic Diversity.</title>
        <authorList>
            <person name="Kalkreuter E."/>
            <person name="Kautsar S.A."/>
            <person name="Yang D."/>
            <person name="Bader C.D."/>
            <person name="Teijaro C.N."/>
            <person name="Fluegel L."/>
            <person name="Davis C.M."/>
            <person name="Simpson J.R."/>
            <person name="Lauterbach L."/>
            <person name="Steele A.D."/>
            <person name="Gui C."/>
            <person name="Meng S."/>
            <person name="Li G."/>
            <person name="Viehrig K."/>
            <person name="Ye F."/>
            <person name="Su P."/>
            <person name="Kiefer A.F."/>
            <person name="Nichols A."/>
            <person name="Cepeda A.J."/>
            <person name="Yan W."/>
            <person name="Fan B."/>
            <person name="Jiang Y."/>
            <person name="Adhikari A."/>
            <person name="Zheng C.-J."/>
            <person name="Schuster L."/>
            <person name="Cowan T.M."/>
            <person name="Smanski M.J."/>
            <person name="Chevrette M.G."/>
            <person name="De Carvalho L.P.S."/>
            <person name="Shen B."/>
        </authorList>
    </citation>
    <scope>NUCLEOTIDE SEQUENCE [LARGE SCALE GENOMIC DNA]</scope>
    <source>
        <strain evidence="2 3">NPDC001281</strain>
    </source>
</reference>
<dbReference type="Proteomes" id="UP001602119">
    <property type="component" value="Unassembled WGS sequence"/>
</dbReference>
<evidence type="ECO:0000313" key="2">
    <source>
        <dbReference type="EMBL" id="MFF4779024.1"/>
    </source>
</evidence>
<proteinExistence type="predicted"/>
<gene>
    <name evidence="2" type="ORF">ACFY05_39990</name>
</gene>